<dbReference type="EMBL" id="GGEC01035444">
    <property type="protein sequence ID" value="MBX15928.1"/>
    <property type="molecule type" value="Transcribed_RNA"/>
</dbReference>
<accession>A0A2P2LD74</accession>
<evidence type="ECO:0000313" key="1">
    <source>
        <dbReference type="EMBL" id="MBX15928.1"/>
    </source>
</evidence>
<protein>
    <submittedName>
        <fullName evidence="1">Uncharacterized protein</fullName>
    </submittedName>
</protein>
<proteinExistence type="predicted"/>
<name>A0A2P2LD74_RHIMU</name>
<sequence length="21" mass="2632">MKPSFQHRCEYAYYKLIDLLL</sequence>
<reference evidence="1" key="1">
    <citation type="submission" date="2018-02" db="EMBL/GenBank/DDBJ databases">
        <title>Rhizophora mucronata_Transcriptome.</title>
        <authorList>
            <person name="Meera S.P."/>
            <person name="Sreeshan A."/>
            <person name="Augustine A."/>
        </authorList>
    </citation>
    <scope>NUCLEOTIDE SEQUENCE</scope>
    <source>
        <tissue evidence="1">Leaf</tissue>
    </source>
</reference>
<organism evidence="1">
    <name type="scientific">Rhizophora mucronata</name>
    <name type="common">Asiatic mangrove</name>
    <dbReference type="NCBI Taxonomy" id="61149"/>
    <lineage>
        <taxon>Eukaryota</taxon>
        <taxon>Viridiplantae</taxon>
        <taxon>Streptophyta</taxon>
        <taxon>Embryophyta</taxon>
        <taxon>Tracheophyta</taxon>
        <taxon>Spermatophyta</taxon>
        <taxon>Magnoliopsida</taxon>
        <taxon>eudicotyledons</taxon>
        <taxon>Gunneridae</taxon>
        <taxon>Pentapetalae</taxon>
        <taxon>rosids</taxon>
        <taxon>fabids</taxon>
        <taxon>Malpighiales</taxon>
        <taxon>Rhizophoraceae</taxon>
        <taxon>Rhizophora</taxon>
    </lineage>
</organism>
<dbReference type="AlphaFoldDB" id="A0A2P2LD74"/>